<protein>
    <recommendedName>
        <fullName evidence="5">DUF4229 domain-containing protein</fullName>
    </recommendedName>
</protein>
<feature type="region of interest" description="Disordered" evidence="1">
    <location>
        <begin position="65"/>
        <end position="90"/>
    </location>
</feature>
<gene>
    <name evidence="3" type="ORF">HCR76_05695</name>
</gene>
<dbReference type="RefSeq" id="WP_166989036.1">
    <property type="nucleotide sequence ID" value="NZ_CP061169.1"/>
</dbReference>
<evidence type="ECO:0000313" key="4">
    <source>
        <dbReference type="Proteomes" id="UP000662814"/>
    </source>
</evidence>
<evidence type="ECO:0000256" key="1">
    <source>
        <dbReference type="SAM" id="MobiDB-lite"/>
    </source>
</evidence>
<evidence type="ECO:0000256" key="2">
    <source>
        <dbReference type="SAM" id="Phobius"/>
    </source>
</evidence>
<keyword evidence="2" id="KW-0472">Membrane</keyword>
<sequence>MITELLLRAESSTPSPTPTPGFDPNAVTPGVIGFIAIFIVALLVVLLILDMVRRVRRVNYRAQVNEQLDAEERERGNGDDDTERPGGSQT</sequence>
<evidence type="ECO:0000313" key="3">
    <source>
        <dbReference type="EMBL" id="QPZ39550.1"/>
    </source>
</evidence>
<keyword evidence="2" id="KW-1133">Transmembrane helix</keyword>
<evidence type="ECO:0008006" key="5">
    <source>
        <dbReference type="Google" id="ProtNLM"/>
    </source>
</evidence>
<name>A0ABX6YLL1_9MICO</name>
<dbReference type="Proteomes" id="UP000662814">
    <property type="component" value="Chromosome"/>
</dbReference>
<proteinExistence type="predicted"/>
<accession>A0ABX6YLL1</accession>
<keyword evidence="2" id="KW-0812">Transmembrane</keyword>
<feature type="region of interest" description="Disordered" evidence="1">
    <location>
        <begin position="1"/>
        <end position="24"/>
    </location>
</feature>
<organism evidence="3 4">
    <name type="scientific">Paramicrobacterium chengjingii</name>
    <dbReference type="NCBI Taxonomy" id="2769067"/>
    <lineage>
        <taxon>Bacteria</taxon>
        <taxon>Bacillati</taxon>
        <taxon>Actinomycetota</taxon>
        <taxon>Actinomycetes</taxon>
        <taxon>Micrococcales</taxon>
        <taxon>Microbacteriaceae</taxon>
        <taxon>Paramicrobacterium</taxon>
    </lineage>
</organism>
<dbReference type="EMBL" id="CP061169">
    <property type="protein sequence ID" value="QPZ39550.1"/>
    <property type="molecule type" value="Genomic_DNA"/>
</dbReference>
<keyword evidence="4" id="KW-1185">Reference proteome</keyword>
<reference evidence="3 4" key="1">
    <citation type="submission" date="2020-12" db="EMBL/GenBank/DDBJ databases">
        <title>Microbacterium sp. HY060.</title>
        <authorList>
            <person name="Zhou J."/>
        </authorList>
    </citation>
    <scope>NUCLEOTIDE SEQUENCE [LARGE SCALE GENOMIC DNA]</scope>
    <source>
        <strain evidence="3 4">HY60</strain>
    </source>
</reference>
<feature type="transmembrane region" description="Helical" evidence="2">
    <location>
        <begin position="26"/>
        <end position="49"/>
    </location>
</feature>